<feature type="signal peptide" evidence="1">
    <location>
        <begin position="1"/>
        <end position="25"/>
    </location>
</feature>
<dbReference type="Proteomes" id="UP000557193">
    <property type="component" value="Unassembled WGS sequence"/>
</dbReference>
<evidence type="ECO:0000256" key="1">
    <source>
        <dbReference type="SAM" id="SignalP"/>
    </source>
</evidence>
<accession>A0A7X0EVW1</accession>
<evidence type="ECO:0008006" key="4">
    <source>
        <dbReference type="Google" id="ProtNLM"/>
    </source>
</evidence>
<feature type="chain" id="PRO_5030796078" description="DUF4412 domain-containing protein" evidence="1">
    <location>
        <begin position="26"/>
        <end position="194"/>
    </location>
</feature>
<organism evidence="2 3">
    <name type="scientific">Pseudomonas fluvialis</name>
    <dbReference type="NCBI Taxonomy" id="1793966"/>
    <lineage>
        <taxon>Bacteria</taxon>
        <taxon>Pseudomonadati</taxon>
        <taxon>Pseudomonadota</taxon>
        <taxon>Gammaproteobacteria</taxon>
        <taxon>Pseudomonadales</taxon>
        <taxon>Pseudomonadaceae</taxon>
        <taxon>Pseudomonas</taxon>
    </lineage>
</organism>
<evidence type="ECO:0000313" key="3">
    <source>
        <dbReference type="Proteomes" id="UP000557193"/>
    </source>
</evidence>
<keyword evidence="3" id="KW-1185">Reference proteome</keyword>
<proteinExistence type="predicted"/>
<keyword evidence="1" id="KW-0732">Signal</keyword>
<name>A0A7X0EVW1_9PSED</name>
<comment type="caution">
    <text evidence="2">The sequence shown here is derived from an EMBL/GenBank/DDBJ whole genome shotgun (WGS) entry which is preliminary data.</text>
</comment>
<dbReference type="RefSeq" id="WP_184684893.1">
    <property type="nucleotide sequence ID" value="NZ_JACHLL010000006.1"/>
</dbReference>
<gene>
    <name evidence="2" type="ORF">HNP49_003184</name>
</gene>
<dbReference type="EMBL" id="JACHLL010000006">
    <property type="protein sequence ID" value="MBB6342996.1"/>
    <property type="molecule type" value="Genomic_DNA"/>
</dbReference>
<dbReference type="AlphaFoldDB" id="A0A7X0EVW1"/>
<reference evidence="2 3" key="1">
    <citation type="submission" date="2020-08" db="EMBL/GenBank/DDBJ databases">
        <title>Functional genomics of gut bacteria from endangered species of beetles.</title>
        <authorList>
            <person name="Carlos-Shanley C."/>
        </authorList>
    </citation>
    <scope>NUCLEOTIDE SEQUENCE [LARGE SCALE GENOMIC DNA]</scope>
    <source>
        <strain evidence="2 3">S00202</strain>
    </source>
</reference>
<sequence length="194" mass="21379">MDNRLLHNSTMALLCLMGLASWVQAAEAQHTGLAYSAVQHIETVPGPFLNRIYIAGDRERQDASLGGETVTTIIRRDKGVAWLLIPKHKQYEEMEAGTASVASLPGMLDPRQGREQGQERLDGQMVSKIAIPMDAGQQVAYAWVSPQGLVLKAEIPSDEQSGRPAAIIRLQDIQFGKQDARLFELPEGYRKKGE</sequence>
<evidence type="ECO:0000313" key="2">
    <source>
        <dbReference type="EMBL" id="MBB6342996.1"/>
    </source>
</evidence>
<protein>
    <recommendedName>
        <fullName evidence="4">DUF4412 domain-containing protein</fullName>
    </recommendedName>
</protein>